<evidence type="ECO:0000313" key="2">
    <source>
        <dbReference type="EMBL" id="OQE18325.1"/>
    </source>
</evidence>
<protein>
    <recommendedName>
        <fullName evidence="1">T6SS Phospholipase effector Tle1-like catalytic domain-containing protein</fullName>
    </recommendedName>
</protein>
<feature type="domain" description="T6SS Phospholipase effector Tle1-like catalytic" evidence="1">
    <location>
        <begin position="3"/>
        <end position="118"/>
    </location>
</feature>
<comment type="caution">
    <text evidence="2">The sequence shown here is derived from an EMBL/GenBank/DDBJ whole genome shotgun (WGS) entry which is preliminary data.</text>
</comment>
<dbReference type="Pfam" id="PF09994">
    <property type="entry name" value="T6SS_Tle1-like_cat"/>
    <property type="match status" value="1"/>
</dbReference>
<keyword evidence="3" id="KW-1185">Reference proteome</keyword>
<dbReference type="PANTHER" id="PTHR33840">
    <property type="match status" value="1"/>
</dbReference>
<proteinExistence type="predicted"/>
<dbReference type="InterPro" id="IPR018712">
    <property type="entry name" value="Tle1-like_cat"/>
</dbReference>
<organism evidence="2 3">
    <name type="scientific">Penicillium steckii</name>
    <dbReference type="NCBI Taxonomy" id="303698"/>
    <lineage>
        <taxon>Eukaryota</taxon>
        <taxon>Fungi</taxon>
        <taxon>Dikarya</taxon>
        <taxon>Ascomycota</taxon>
        <taxon>Pezizomycotina</taxon>
        <taxon>Eurotiomycetes</taxon>
        <taxon>Eurotiomycetidae</taxon>
        <taxon>Eurotiales</taxon>
        <taxon>Aspergillaceae</taxon>
        <taxon>Penicillium</taxon>
    </lineage>
</organism>
<dbReference type="EMBL" id="MLKD01000018">
    <property type="protein sequence ID" value="OQE18325.1"/>
    <property type="molecule type" value="Genomic_DNA"/>
</dbReference>
<dbReference type="AlphaFoldDB" id="A0A1V6SWG3"/>
<accession>A0A1V6SWG3</accession>
<reference evidence="3" key="1">
    <citation type="journal article" date="2017" name="Nat. Microbiol.">
        <title>Global analysis of biosynthetic gene clusters reveals vast potential of secondary metabolite production in Penicillium species.</title>
        <authorList>
            <person name="Nielsen J.C."/>
            <person name="Grijseels S."/>
            <person name="Prigent S."/>
            <person name="Ji B."/>
            <person name="Dainat J."/>
            <person name="Nielsen K.F."/>
            <person name="Frisvad J.C."/>
            <person name="Workman M."/>
            <person name="Nielsen J."/>
        </authorList>
    </citation>
    <scope>NUCLEOTIDE SEQUENCE [LARGE SCALE GENOMIC DNA]</scope>
    <source>
        <strain evidence="3">IBT 24891</strain>
    </source>
</reference>
<dbReference type="PANTHER" id="PTHR33840:SF2">
    <property type="entry name" value="TLE1 PHOSPHOLIPASE DOMAIN-CONTAINING PROTEIN"/>
    <property type="match status" value="1"/>
</dbReference>
<name>A0A1V6SWG3_9EURO</name>
<evidence type="ECO:0000313" key="3">
    <source>
        <dbReference type="Proteomes" id="UP000191285"/>
    </source>
</evidence>
<sequence length="280" mass="32119">MRSRHTRQPGPVHFVGLFDAVAFDESSNSRISLQGRFFRHAIAIDEKQIRFKPTTIVENVHLRPKDPNRATPEDGDYDNQSLDQIWFPGTHNDVGGAEPTISKFGFPLSRLALFWMSAEAEKAGLRFDETLKEDWHAGLPYNDLWMRKNDKGDFISDNRHGSEPYLSNLLYASETLPMHQELSFGNGWYAVHVLKQRIKNMLQARTFSQSTALRRGQREIPEYAHIHSSVIRRMKADCSYRPSNLPIENDLDSLQILNEGDQISECFVWNPTTLHSTSCS</sequence>
<gene>
    <name evidence="2" type="ORF">PENSTE_c018G07704</name>
</gene>
<dbReference type="Proteomes" id="UP000191285">
    <property type="component" value="Unassembled WGS sequence"/>
</dbReference>
<evidence type="ECO:0000259" key="1">
    <source>
        <dbReference type="Pfam" id="PF09994"/>
    </source>
</evidence>
<dbReference type="OrthoDB" id="3162439at2759"/>
<dbReference type="STRING" id="303698.A0A1V6SWG3"/>